<dbReference type="InParanoid" id="A0A3Q7EFP2"/>
<evidence type="ECO:0000256" key="1">
    <source>
        <dbReference type="SAM" id="SignalP"/>
    </source>
</evidence>
<name>A0A3Q7EFP2_SOLLC</name>
<keyword evidence="1" id="KW-0732">Signal</keyword>
<organism evidence="2">
    <name type="scientific">Solanum lycopersicum</name>
    <name type="common">Tomato</name>
    <name type="synonym">Lycopersicon esculentum</name>
    <dbReference type="NCBI Taxonomy" id="4081"/>
    <lineage>
        <taxon>Eukaryota</taxon>
        <taxon>Viridiplantae</taxon>
        <taxon>Streptophyta</taxon>
        <taxon>Embryophyta</taxon>
        <taxon>Tracheophyta</taxon>
        <taxon>Spermatophyta</taxon>
        <taxon>Magnoliopsida</taxon>
        <taxon>eudicotyledons</taxon>
        <taxon>Gunneridae</taxon>
        <taxon>Pentapetalae</taxon>
        <taxon>asterids</taxon>
        <taxon>lamiids</taxon>
        <taxon>Solanales</taxon>
        <taxon>Solanaceae</taxon>
        <taxon>Solanoideae</taxon>
        <taxon>Solaneae</taxon>
        <taxon>Solanum</taxon>
        <taxon>Solanum subgen. Lycopersicon</taxon>
    </lineage>
</organism>
<keyword evidence="3" id="KW-1185">Reference proteome</keyword>
<evidence type="ECO:0000313" key="3">
    <source>
        <dbReference type="Proteomes" id="UP000004994"/>
    </source>
</evidence>
<protein>
    <submittedName>
        <fullName evidence="2">Uncharacterized protein</fullName>
    </submittedName>
</protein>
<dbReference type="AlphaFoldDB" id="A0A3Q7EFP2"/>
<sequence length="119" mass="13572">MDRVRFNGQSSGLWSLTSHWVVLFVFNANLAARLEFRGPCNVPDMNNQHQICVDEDAMLMDDLEDKVGVQEATLMEVPIPLLESQETKTDVVEDETIYHEFSNLKTCMTTTIMYLLKSA</sequence>
<feature type="signal peptide" evidence="1">
    <location>
        <begin position="1"/>
        <end position="32"/>
    </location>
</feature>
<feature type="chain" id="PRO_5018629972" evidence="1">
    <location>
        <begin position="33"/>
        <end position="119"/>
    </location>
</feature>
<accession>A0A3Q7EFP2</accession>
<dbReference type="PaxDb" id="4081-Solyc01g066250.1.1"/>
<proteinExistence type="predicted"/>
<dbReference type="EnsemblPlants" id="Solyc01g066207.1.1">
    <property type="protein sequence ID" value="Solyc01g066207.1.1"/>
    <property type="gene ID" value="Solyc01g066207.1"/>
</dbReference>
<evidence type="ECO:0000313" key="2">
    <source>
        <dbReference type="EnsemblPlants" id="Solyc01g066207.1.1"/>
    </source>
</evidence>
<reference evidence="2" key="2">
    <citation type="submission" date="2019-01" db="UniProtKB">
        <authorList>
            <consortium name="EnsemblPlants"/>
        </authorList>
    </citation>
    <scope>IDENTIFICATION</scope>
    <source>
        <strain evidence="2">cv. Heinz 1706</strain>
    </source>
</reference>
<dbReference type="Gramene" id="Solyc01g066207.1.1">
    <property type="protein sequence ID" value="Solyc01g066207.1.1"/>
    <property type="gene ID" value="Solyc01g066207.1"/>
</dbReference>
<dbReference type="Proteomes" id="UP000004994">
    <property type="component" value="Chromosome 1"/>
</dbReference>
<reference evidence="2" key="1">
    <citation type="journal article" date="2012" name="Nature">
        <title>The tomato genome sequence provides insights into fleshy fruit evolution.</title>
        <authorList>
            <consortium name="Tomato Genome Consortium"/>
        </authorList>
    </citation>
    <scope>NUCLEOTIDE SEQUENCE [LARGE SCALE GENOMIC DNA]</scope>
    <source>
        <strain evidence="2">cv. Heinz 1706</strain>
    </source>
</reference>